<dbReference type="Proteomes" id="UP000295748">
    <property type="component" value="Chromosome"/>
</dbReference>
<evidence type="ECO:0000313" key="3">
    <source>
        <dbReference type="Proteomes" id="UP000295748"/>
    </source>
</evidence>
<feature type="signal peptide" evidence="1">
    <location>
        <begin position="1"/>
        <end position="22"/>
    </location>
</feature>
<evidence type="ECO:0000313" key="2">
    <source>
        <dbReference type="EMBL" id="QBR90077.1"/>
    </source>
</evidence>
<keyword evidence="3" id="KW-1185">Reference proteome</keyword>
<keyword evidence="1" id="KW-0732">Signal</keyword>
<sequence length="187" mass="20108">MFLEARRAVAGAVLVGALMACAGCAPSPIDSSLWLQLDRQENVVYEVIGDPVLAPSGPKSFMDSLGSVAVYWDGASSPDFIDPAVGATVFYNVSERPDEFSDPVLEFDVLVTSGHRPDGSSGSSGWFSPSPSSVYTCYRLSVTFVADTVWNHSRSRDSGEDRLVCPQELVDALGSGAQYREPWEFDG</sequence>
<accession>A0ABX5SW99</accession>
<dbReference type="EMBL" id="CP038266">
    <property type="protein sequence ID" value="QBR90077.1"/>
    <property type="molecule type" value="Genomic_DNA"/>
</dbReference>
<protein>
    <submittedName>
        <fullName evidence="2">Uncharacterized protein</fullName>
    </submittedName>
</protein>
<feature type="chain" id="PRO_5047230711" evidence="1">
    <location>
        <begin position="23"/>
        <end position="187"/>
    </location>
</feature>
<dbReference type="PROSITE" id="PS51257">
    <property type="entry name" value="PROKAR_LIPOPROTEIN"/>
    <property type="match status" value="1"/>
</dbReference>
<evidence type="ECO:0000256" key="1">
    <source>
        <dbReference type="SAM" id="SignalP"/>
    </source>
</evidence>
<organism evidence="2 3">
    <name type="scientific">Microbacterium wangchenii</name>
    <dbReference type="NCBI Taxonomy" id="2541726"/>
    <lineage>
        <taxon>Bacteria</taxon>
        <taxon>Bacillati</taxon>
        <taxon>Actinomycetota</taxon>
        <taxon>Actinomycetes</taxon>
        <taxon>Micrococcales</taxon>
        <taxon>Microbacteriaceae</taxon>
        <taxon>Microbacterium</taxon>
    </lineage>
</organism>
<reference evidence="2 3" key="1">
    <citation type="submission" date="2019-03" db="EMBL/GenBank/DDBJ databases">
        <authorList>
            <person name="Dong K."/>
        </authorList>
    </citation>
    <scope>NUCLEOTIDE SEQUENCE [LARGE SCALE GENOMIC DNA]</scope>
    <source>
        <strain evidence="3">dk512</strain>
    </source>
</reference>
<gene>
    <name evidence="2" type="ORF">E4K62_16145</name>
</gene>
<name>A0ABX5SW99_9MICO</name>
<proteinExistence type="predicted"/>
<dbReference type="RefSeq" id="WP_135069328.1">
    <property type="nucleotide sequence ID" value="NZ_CP038266.1"/>
</dbReference>